<dbReference type="Pfam" id="PF19468">
    <property type="entry name" value="DUF6005"/>
    <property type="match status" value="1"/>
</dbReference>
<protein>
    <submittedName>
        <fullName evidence="2">Phosphopantetheine-binding protein</fullName>
    </submittedName>
</protein>
<dbReference type="PROSITE" id="PS50075">
    <property type="entry name" value="CARRIER"/>
    <property type="match status" value="1"/>
</dbReference>
<sequence>MRRDEVVEAIRTVLRDHLQNQHLHLFGPSARLNEDLYIDSILMMEIFLQLELSFGLCVPDHVMTSRELSTVADLAGLFAEEEAASPAVPGPPPGSVHGEEYVDIKVHCFVSSVCDALKRTPGIDHRPFYFGVWDADFAIGDGTPGKEWMLLYHAPSVSHDFFRHWFRRLYGPEVREWYDRTRSKSDNLATLLDLVETRSDTLSVMAMVDLHHLPERENKFNQNPFPHYLMLEKSADPEVFFVSDPDFRWEGEIAKHRIVNAFCQPTVGGGFAFDRSEIHAPAAEDLKAYFEACFRPDANPLTGAVRRIVASHLAGKNGRTPKHLGTALRELPVISIRKYAYEHGFAFFWRALGLPDETFLAHCDEIEELIQGFKALHYAVLRLAETGDAGLAPDIFERLDRLDRLEFAIKAALGAVFRSWCAANRLSDEHLQRDAEVAS</sequence>
<keyword evidence="3" id="KW-1185">Reference proteome</keyword>
<name>A0ABX7BBD2_9PROT</name>
<dbReference type="InterPro" id="IPR046047">
    <property type="entry name" value="DUF6005"/>
</dbReference>
<evidence type="ECO:0000313" key="3">
    <source>
        <dbReference type="Proteomes" id="UP000595197"/>
    </source>
</evidence>
<dbReference type="InterPro" id="IPR009081">
    <property type="entry name" value="PP-bd_ACP"/>
</dbReference>
<evidence type="ECO:0000313" key="2">
    <source>
        <dbReference type="EMBL" id="QQP91694.1"/>
    </source>
</evidence>
<gene>
    <name evidence="2" type="ORF">IGS68_11035</name>
</gene>
<feature type="domain" description="Carrier" evidence="1">
    <location>
        <begin position="4"/>
        <end position="82"/>
    </location>
</feature>
<evidence type="ECO:0000259" key="1">
    <source>
        <dbReference type="PROSITE" id="PS50075"/>
    </source>
</evidence>
<accession>A0ABX7BBD2</accession>
<organism evidence="2 3">
    <name type="scientific">Skermanella cutis</name>
    <dbReference type="NCBI Taxonomy" id="2775420"/>
    <lineage>
        <taxon>Bacteria</taxon>
        <taxon>Pseudomonadati</taxon>
        <taxon>Pseudomonadota</taxon>
        <taxon>Alphaproteobacteria</taxon>
        <taxon>Rhodospirillales</taxon>
        <taxon>Azospirillaceae</taxon>
        <taxon>Skermanella</taxon>
    </lineage>
</organism>
<dbReference type="Gene3D" id="1.10.1200.10">
    <property type="entry name" value="ACP-like"/>
    <property type="match status" value="1"/>
</dbReference>
<dbReference type="EMBL" id="CP067420">
    <property type="protein sequence ID" value="QQP91694.1"/>
    <property type="molecule type" value="Genomic_DNA"/>
</dbReference>
<proteinExistence type="predicted"/>
<dbReference type="Proteomes" id="UP000595197">
    <property type="component" value="Chromosome"/>
</dbReference>
<reference evidence="2" key="1">
    <citation type="submission" date="2021-02" db="EMBL/GenBank/DDBJ databases">
        <title>Skermanella TT6 skin isolate.</title>
        <authorList>
            <person name="Lee K."/>
            <person name="Ganzorig M."/>
        </authorList>
    </citation>
    <scope>NUCLEOTIDE SEQUENCE</scope>
    <source>
        <strain evidence="2">TT6</strain>
    </source>
</reference>
<dbReference type="SUPFAM" id="SSF47336">
    <property type="entry name" value="ACP-like"/>
    <property type="match status" value="1"/>
</dbReference>
<dbReference type="RefSeq" id="WP_201079876.1">
    <property type="nucleotide sequence ID" value="NZ_CP067420.1"/>
</dbReference>
<dbReference type="InterPro" id="IPR036736">
    <property type="entry name" value="ACP-like_sf"/>
</dbReference>